<name>A0A0C6FI67_9HYPH</name>
<dbReference type="Proteomes" id="UP000061432">
    <property type="component" value="Chromosome"/>
</dbReference>
<dbReference type="EMBL" id="AP014704">
    <property type="protein sequence ID" value="BAQ46737.1"/>
    <property type="molecule type" value="Genomic_DNA"/>
</dbReference>
<feature type="domain" description="PRC-barrel" evidence="2">
    <location>
        <begin position="68"/>
        <end position="141"/>
    </location>
</feature>
<dbReference type="SUPFAM" id="SSF50346">
    <property type="entry name" value="PRC-barrel domain"/>
    <property type="match status" value="1"/>
</dbReference>
<dbReference type="AlphaFoldDB" id="A0A0C6FI67"/>
<dbReference type="KEGG" id="maqu:Maq22A_c18200"/>
<organism evidence="3 4">
    <name type="scientific">Methylobacterium aquaticum</name>
    <dbReference type="NCBI Taxonomy" id="270351"/>
    <lineage>
        <taxon>Bacteria</taxon>
        <taxon>Pseudomonadati</taxon>
        <taxon>Pseudomonadota</taxon>
        <taxon>Alphaproteobacteria</taxon>
        <taxon>Hyphomicrobiales</taxon>
        <taxon>Methylobacteriaceae</taxon>
        <taxon>Methylobacterium</taxon>
    </lineage>
</organism>
<accession>A0A0C6FI67</accession>
<dbReference type="PANTHER" id="PTHR36505:SF1">
    <property type="entry name" value="BLR1072 PROTEIN"/>
    <property type="match status" value="1"/>
</dbReference>
<dbReference type="RefSeq" id="WP_060847794.1">
    <property type="nucleotide sequence ID" value="NZ_AP014704.1"/>
</dbReference>
<keyword evidence="1" id="KW-0732">Signal</keyword>
<dbReference type="PANTHER" id="PTHR36505">
    <property type="entry name" value="BLR1072 PROTEIN"/>
    <property type="match status" value="1"/>
</dbReference>
<sequence length="155" mass="16128">MSKLVIVGALALTCLSAPVLAQAAAPAPAATTSSSDMGMKSDTGMKMADTATVKVKYVTVKPADVMSSKLVGTTVYNNKNENVGEVEDLVIENGRTLTGVVVSVGGFLGLGESYVVLDPSTLAVSNKDGKWAVHADTDKDTLKNAPKFEYSKKKS</sequence>
<dbReference type="InterPro" id="IPR011033">
    <property type="entry name" value="PRC_barrel-like_sf"/>
</dbReference>
<evidence type="ECO:0000259" key="2">
    <source>
        <dbReference type="Pfam" id="PF05239"/>
    </source>
</evidence>
<dbReference type="STRING" id="270351.Maq22A_c18200"/>
<evidence type="ECO:0000256" key="1">
    <source>
        <dbReference type="SAM" id="SignalP"/>
    </source>
</evidence>
<dbReference type="Gene3D" id="2.30.30.240">
    <property type="entry name" value="PRC-barrel domain"/>
    <property type="match status" value="1"/>
</dbReference>
<dbReference type="OrthoDB" id="7818259at2"/>
<reference evidence="3 4" key="1">
    <citation type="journal article" date="2015" name="Genome Announc.">
        <title>Complete Genome Sequence of Methylobacterium aquaticum Strain 22A, Isolated from Racomitrium japonicum Moss.</title>
        <authorList>
            <person name="Tani A."/>
            <person name="Ogura Y."/>
            <person name="Hayashi T."/>
            <person name="Kimbara K."/>
        </authorList>
    </citation>
    <scope>NUCLEOTIDE SEQUENCE [LARGE SCALE GENOMIC DNA]</scope>
    <source>
        <strain evidence="3 4">MA-22A</strain>
    </source>
</reference>
<evidence type="ECO:0000313" key="4">
    <source>
        <dbReference type="Proteomes" id="UP000061432"/>
    </source>
</evidence>
<proteinExistence type="predicted"/>
<protein>
    <submittedName>
        <fullName evidence="3">Photosystem reaction center subunit H</fullName>
    </submittedName>
</protein>
<reference evidence="4" key="2">
    <citation type="submission" date="2015-01" db="EMBL/GenBank/DDBJ databases">
        <title>Complete genome sequence of Methylobacterium aquaticum strain 22A.</title>
        <authorList>
            <person name="Tani A."/>
            <person name="Ogura Y."/>
            <person name="Hayashi T."/>
        </authorList>
    </citation>
    <scope>NUCLEOTIDE SEQUENCE [LARGE SCALE GENOMIC DNA]</scope>
    <source>
        <strain evidence="4">MA-22A</strain>
    </source>
</reference>
<dbReference type="PATRIC" id="fig|270351.10.peg.3513"/>
<dbReference type="InterPro" id="IPR027275">
    <property type="entry name" value="PRC-brl_dom"/>
</dbReference>
<feature type="signal peptide" evidence="1">
    <location>
        <begin position="1"/>
        <end position="23"/>
    </location>
</feature>
<dbReference type="Pfam" id="PF05239">
    <property type="entry name" value="PRC"/>
    <property type="match status" value="1"/>
</dbReference>
<gene>
    <name evidence="3" type="ORF">Maq22A_c18200</name>
</gene>
<evidence type="ECO:0000313" key="3">
    <source>
        <dbReference type="EMBL" id="BAQ46737.1"/>
    </source>
</evidence>
<feature type="chain" id="PRO_5002199805" evidence="1">
    <location>
        <begin position="24"/>
        <end position="155"/>
    </location>
</feature>